<dbReference type="GO" id="GO:0016887">
    <property type="term" value="F:ATP hydrolysis activity"/>
    <property type="evidence" value="ECO:0007669"/>
    <property type="project" value="TreeGrafter"/>
</dbReference>
<dbReference type="Proteomes" id="UP000427769">
    <property type="component" value="Chromosome"/>
</dbReference>
<dbReference type="SUPFAM" id="SSF160246">
    <property type="entry name" value="EspE N-terminal domain-like"/>
    <property type="match status" value="1"/>
</dbReference>
<dbReference type="SUPFAM" id="SSF52540">
    <property type="entry name" value="P-loop containing nucleoside triphosphate hydrolases"/>
    <property type="match status" value="1"/>
</dbReference>
<dbReference type="FunFam" id="3.40.50.300:FF:000398">
    <property type="entry name" value="Type IV pilus assembly ATPase PilB"/>
    <property type="match status" value="1"/>
</dbReference>
<keyword evidence="3" id="KW-0067">ATP-binding</keyword>
<dbReference type="KEGG" id="dwd:DSCW_65640"/>
<evidence type="ECO:0000256" key="1">
    <source>
        <dbReference type="ARBA" id="ARBA00006611"/>
    </source>
</evidence>
<dbReference type="InterPro" id="IPR003593">
    <property type="entry name" value="AAA+_ATPase"/>
</dbReference>
<evidence type="ECO:0000313" key="5">
    <source>
        <dbReference type="EMBL" id="BBO79147.1"/>
    </source>
</evidence>
<evidence type="ECO:0000256" key="3">
    <source>
        <dbReference type="ARBA" id="ARBA00022840"/>
    </source>
</evidence>
<evidence type="ECO:0000256" key="2">
    <source>
        <dbReference type="ARBA" id="ARBA00022741"/>
    </source>
</evidence>
<dbReference type="Gene3D" id="3.30.450.90">
    <property type="match status" value="1"/>
</dbReference>
<sequence>MIEQWSPKYLLSVIEKKGLISIQQARELYANRTKLIQQFERRRDKQGGNNFNEKRDQPFLFIDTVVAQNIKREDSPSKILDEDIIYQTLAERWNLPFVKIDPLKLDLNLVTTTIPISFAKNHLVLPIGISQGKLTVATPNPFNAEVLEDITRACQMRVHAVVSPRSDIIKLIDEFFGFKRSIAAAEHQFSGPTVDLGNLERYIQLQSADELPSNDQHVVNAVNHLFLYAFDQKASDIHIEPKREKSLVRMRIDGVLHTVYQLPKSVHSAIISRIKNLSGLDMAEKRRPQDGRIKTGKKDVEVEIRVSTVPVAFGEKVVMRVMDPDILFQDLANLGFSSVDMEKYNQIVSHPHGLVLVCGPTGSGKSTTLYSTLRKISTPEVNVTTIEDPIEMVHEDFNQIAVKPQVGITFGSIMRNILRQDPDIIMVGELRDLETAENAIQAALTGHLVLSTLHTNDAPSSIIRLMDLGVPSFLIQATLRGILSQRLVRTICNACKEPVEMDASKLAALGLETGKSGSLTLFHGKGCQKCRGTGYQGRTTIHEVLPFTDAIKSLTVPDSDLAGLTAAARAQGMASLRESAIEKLLAGATTYQEVLRVTSGDLLTENAMGETA</sequence>
<protein>
    <submittedName>
        <fullName evidence="5">Secretion pathway ATPase</fullName>
    </submittedName>
</protein>
<dbReference type="AlphaFoldDB" id="A0A5K7ZQ86"/>
<evidence type="ECO:0000313" key="6">
    <source>
        <dbReference type="Proteomes" id="UP000427769"/>
    </source>
</evidence>
<dbReference type="GO" id="GO:0005524">
    <property type="term" value="F:ATP binding"/>
    <property type="evidence" value="ECO:0007669"/>
    <property type="project" value="UniProtKB-KW"/>
</dbReference>
<evidence type="ECO:0000259" key="4">
    <source>
        <dbReference type="PROSITE" id="PS00662"/>
    </source>
</evidence>
<dbReference type="Pfam" id="PF00437">
    <property type="entry name" value="T2SSE"/>
    <property type="match status" value="1"/>
</dbReference>
<dbReference type="OrthoDB" id="9805147at2"/>
<dbReference type="CDD" id="cd01129">
    <property type="entry name" value="PulE-GspE-like"/>
    <property type="match status" value="1"/>
</dbReference>
<accession>A0A5K7ZQ86</accession>
<gene>
    <name evidence="5" type="ORF">DSCW_65640</name>
</gene>
<dbReference type="EMBL" id="AP021875">
    <property type="protein sequence ID" value="BBO79147.1"/>
    <property type="molecule type" value="Genomic_DNA"/>
</dbReference>
<comment type="similarity">
    <text evidence="1">Belongs to the GSP E family.</text>
</comment>
<dbReference type="GO" id="GO:0005886">
    <property type="term" value="C:plasma membrane"/>
    <property type="evidence" value="ECO:0007669"/>
    <property type="project" value="TreeGrafter"/>
</dbReference>
<dbReference type="PANTHER" id="PTHR30258:SF13">
    <property type="entry name" value="SECRETION PATHWAY ATPASE-RELATED"/>
    <property type="match status" value="1"/>
</dbReference>
<dbReference type="InterPro" id="IPR027417">
    <property type="entry name" value="P-loop_NTPase"/>
</dbReference>
<dbReference type="PROSITE" id="PS00662">
    <property type="entry name" value="T2SP_E"/>
    <property type="match status" value="1"/>
</dbReference>
<dbReference type="InterPro" id="IPR001482">
    <property type="entry name" value="T2SS/T4SS_dom"/>
</dbReference>
<dbReference type="Pfam" id="PF05157">
    <property type="entry name" value="MshEN"/>
    <property type="match status" value="1"/>
</dbReference>
<dbReference type="RefSeq" id="WP_155307706.1">
    <property type="nucleotide sequence ID" value="NZ_AP021875.1"/>
</dbReference>
<dbReference type="InterPro" id="IPR037257">
    <property type="entry name" value="T2SS_E_N_sf"/>
</dbReference>
<proteinExistence type="inferred from homology"/>
<reference evidence="5 6" key="1">
    <citation type="submission" date="2019-11" db="EMBL/GenBank/DDBJ databases">
        <title>Comparative genomics of hydrocarbon-degrading Desulfosarcina strains.</title>
        <authorList>
            <person name="Watanabe M."/>
            <person name="Kojima H."/>
            <person name="Fukui M."/>
        </authorList>
    </citation>
    <scope>NUCLEOTIDE SEQUENCE [LARGE SCALE GENOMIC DNA]</scope>
    <source>
        <strain evidence="5 6">PP31</strain>
    </source>
</reference>
<dbReference type="SMART" id="SM00382">
    <property type="entry name" value="AAA"/>
    <property type="match status" value="1"/>
</dbReference>
<feature type="domain" description="Bacterial type II secretion system protein E" evidence="4">
    <location>
        <begin position="418"/>
        <end position="432"/>
    </location>
</feature>
<keyword evidence="2" id="KW-0547">Nucleotide-binding</keyword>
<keyword evidence="6" id="KW-1185">Reference proteome</keyword>
<name>A0A5K7ZQ86_9BACT</name>
<dbReference type="Gene3D" id="3.40.50.300">
    <property type="entry name" value="P-loop containing nucleotide triphosphate hydrolases"/>
    <property type="match status" value="1"/>
</dbReference>
<dbReference type="InterPro" id="IPR007831">
    <property type="entry name" value="T2SS_GspE_N"/>
</dbReference>
<organism evidence="5 6">
    <name type="scientific">Desulfosarcina widdelii</name>
    <dbReference type="NCBI Taxonomy" id="947919"/>
    <lineage>
        <taxon>Bacteria</taxon>
        <taxon>Pseudomonadati</taxon>
        <taxon>Thermodesulfobacteriota</taxon>
        <taxon>Desulfobacteria</taxon>
        <taxon>Desulfobacterales</taxon>
        <taxon>Desulfosarcinaceae</taxon>
        <taxon>Desulfosarcina</taxon>
    </lineage>
</organism>
<dbReference type="PANTHER" id="PTHR30258">
    <property type="entry name" value="TYPE II SECRETION SYSTEM PROTEIN GSPE-RELATED"/>
    <property type="match status" value="1"/>
</dbReference>
<dbReference type="Gene3D" id="3.30.300.160">
    <property type="entry name" value="Type II secretion system, protein E, N-terminal domain"/>
    <property type="match status" value="1"/>
</dbReference>